<dbReference type="InterPro" id="IPR032675">
    <property type="entry name" value="LRR_dom_sf"/>
</dbReference>
<feature type="compositionally biased region" description="Low complexity" evidence="1">
    <location>
        <begin position="1437"/>
        <end position="1456"/>
    </location>
</feature>
<keyword evidence="4" id="KW-1185">Reference proteome</keyword>
<organism evidence="3 4">
    <name type="scientific">Trichophyton violaceum</name>
    <dbReference type="NCBI Taxonomy" id="34388"/>
    <lineage>
        <taxon>Eukaryota</taxon>
        <taxon>Fungi</taxon>
        <taxon>Dikarya</taxon>
        <taxon>Ascomycota</taxon>
        <taxon>Pezizomycotina</taxon>
        <taxon>Eurotiomycetes</taxon>
        <taxon>Eurotiomycetidae</taxon>
        <taxon>Onygenales</taxon>
        <taxon>Arthrodermataceae</taxon>
        <taxon>Trichophyton</taxon>
    </lineage>
</organism>
<evidence type="ECO:0000256" key="1">
    <source>
        <dbReference type="SAM" id="MobiDB-lite"/>
    </source>
</evidence>
<dbReference type="Pfam" id="PF25353">
    <property type="entry name" value="PH_2nd_LRR"/>
    <property type="match status" value="1"/>
</dbReference>
<dbReference type="Gene3D" id="3.80.10.10">
    <property type="entry name" value="Ribonuclease Inhibitor"/>
    <property type="match status" value="1"/>
</dbReference>
<dbReference type="PROSITE" id="PS50003">
    <property type="entry name" value="PH_DOMAIN"/>
    <property type="match status" value="1"/>
</dbReference>
<dbReference type="InterPro" id="IPR057334">
    <property type="entry name" value="PH_2nd_LRR"/>
</dbReference>
<accession>A0A178FRA0</accession>
<feature type="compositionally biased region" description="Low complexity" evidence="1">
    <location>
        <begin position="246"/>
        <end position="256"/>
    </location>
</feature>
<feature type="region of interest" description="Disordered" evidence="1">
    <location>
        <begin position="1203"/>
        <end position="1232"/>
    </location>
</feature>
<feature type="compositionally biased region" description="Basic and acidic residues" evidence="1">
    <location>
        <begin position="1487"/>
        <end position="1496"/>
    </location>
</feature>
<feature type="compositionally biased region" description="Low complexity" evidence="1">
    <location>
        <begin position="1203"/>
        <end position="1215"/>
    </location>
</feature>
<evidence type="ECO:0000313" key="4">
    <source>
        <dbReference type="Proteomes" id="UP000243519"/>
    </source>
</evidence>
<sequence length="1517" mass="166943">MAERSKKQRRKSFGVFGSTGLLSLESASPVASSRLLRAGDRASCDALTLARYYGERRGQADVLDSAAGALDQDDSSHLRHLDGQPPPHYLDHHHHHRRWQQQQQQQPLSWASSSSKEDEKLRNRKTRSGSRSSLLGLAFVRPRPTSSAGEMKTATMTTTTTTTTATTGTTTGTRQRLSKATVRPLSYSPSLPFQEDELSLPNFTLPHSTTEPNIRSRAKSVSRTLGRSSVFGSLRSLKSMDDDQNSTRTRSRSTSSNEDDLPIMREAGNSRAHKLQQHHNSSSSNNNNNNNNQPLINRSFGIKVLHHGEVQTAGAMWRKRSHYLVLTESHLVRFKSQSKAAEVFPSIPSSWGRSAGAAAASNRLSMVSLASLHENQLTGGAAALGGGGEGGIGIALNNIIAVHRLDDGKPYFSVEVCYMDEKNPRGSAIHIQLADPQEAQLWLMGIRAAAETAISIEPPVFDDDTINYVTNVLEQERDYDPGCFGLYRVVHRMSTKQGNRASTDDITKLASNTCLLAIGVHKIHILPTNTKSSNRASMASLVELDLDACLGIMALSSISVQASDDTFQLIFRIPFKSPSIVNLSSSYSGEIALLLRQRAEYLRPGWIHQPFAFNVPPHVQARVMPPVTFEEDYGCFDRTLIAYCAAYDVDTSKIRYMVDYHCEDAPAFQLLPREGCPDGGGYLLLELLAVFRALRYNESFATISFARVNLDILQQMRDPYGPDFDAMRTRSNVAVHIPGQEEIVSLTQEVRALALKSRTLQRMDFSYCLTRSAKAVGGERDPGCGIPEAVFPLCRRNLTRVDWLALNGIELGDSDLDYLVDAASQKTSALRAFEANNCGLQVHDLNLILSTLRVQKDTLKCLQISNIVGRLSPDQFQQQAGCLRNIRKLELSQVLRTSKSEPLLSAETLLNWELEELCLNNTTVNEQTVESIAMYLASPESKNLRELHLNQCGITGGDVATLLYFMVDEELKPRDIHLHVNDNRLAIDCDLMFASISQNRTPTHLTMRSIEFQRDEDFRHLVEALVQNNTLRYLDISRLSLPHDAGAEASKALQRMFEQNSSIQELDISSEQAHLDVSRFGIGLNLALTGLKKNNTLKVLKIEHQKLGVQGANTLASVIEENNSLVEIHCENNEINLQAFTIIVNALQKNKTLLHVPSMASDCKRSLARVQREMEADVKETGLRSSLSTASSIRRSVRAAFSGSYSSSSSSTSGGNKLVKSHPSVSQGAASSGVRRASSATLGAMNCVQSGMVASATVPQFTRPEIKFAIEALQNKWNIQEARLQRYLYRNYNMLHGYIDQAVGDDDTKSEGRPATAASLATFLNQLSLAPVEDMSQRDGTSVAAETPSSDASALSRSASFKTANNYIIDDTDTSKDDIGAVDFNLDWSFSQSCSKQSALIDRVLPGSGFSSQSHIQTDELAVPVSTQPRPALLRPTSSVRSSNSTSSVSIKTNTSMTMDRTPVNGRKFGTARTPSLRGMLTARSTSKRETQKKSDLLGSSNIPPQLDWDLPEINLL</sequence>
<dbReference type="InterPro" id="IPR052394">
    <property type="entry name" value="LRR-containing"/>
</dbReference>
<dbReference type="EMBL" id="LHPN01000002">
    <property type="protein sequence ID" value="OAL74163.1"/>
    <property type="molecule type" value="Genomic_DNA"/>
</dbReference>
<dbReference type="Proteomes" id="UP000243519">
    <property type="component" value="Unassembled WGS sequence"/>
</dbReference>
<protein>
    <submittedName>
        <fullName evidence="3">Leucine rich repeat protein</fullName>
    </submittedName>
</protein>
<evidence type="ECO:0000259" key="2">
    <source>
        <dbReference type="PROSITE" id="PS50003"/>
    </source>
</evidence>
<dbReference type="PANTHER" id="PTHR24114">
    <property type="entry name" value="LEUCINE RICH REPEAT FAMILY PROTEIN"/>
    <property type="match status" value="1"/>
</dbReference>
<feature type="region of interest" description="Disordered" evidence="1">
    <location>
        <begin position="202"/>
        <end position="295"/>
    </location>
</feature>
<dbReference type="SUPFAM" id="SSF52047">
    <property type="entry name" value="RNI-like"/>
    <property type="match status" value="1"/>
</dbReference>
<feature type="region of interest" description="Disordered" evidence="1">
    <location>
        <begin position="71"/>
        <end position="183"/>
    </location>
</feature>
<gene>
    <name evidence="3" type="ORF">A7D00_2194</name>
</gene>
<feature type="compositionally biased region" description="Low complexity" evidence="1">
    <location>
        <begin position="153"/>
        <end position="173"/>
    </location>
</feature>
<comment type="caution">
    <text evidence="3">The sequence shown here is derived from an EMBL/GenBank/DDBJ whole genome shotgun (WGS) entry which is preliminary data.</text>
</comment>
<dbReference type="InterPro" id="IPR001849">
    <property type="entry name" value="PH_domain"/>
</dbReference>
<feature type="compositionally biased region" description="Low complexity" evidence="1">
    <location>
        <begin position="280"/>
        <end position="292"/>
    </location>
</feature>
<evidence type="ECO:0000313" key="3">
    <source>
        <dbReference type="EMBL" id="OAL74163.1"/>
    </source>
</evidence>
<dbReference type="PANTHER" id="PTHR24114:SF2">
    <property type="entry name" value="F-BOX DOMAIN-CONTAINING PROTEIN-RELATED"/>
    <property type="match status" value="1"/>
</dbReference>
<feature type="domain" description="PH" evidence="2">
    <location>
        <begin position="303"/>
        <end position="451"/>
    </location>
</feature>
<feature type="compositionally biased region" description="Polar residues" evidence="1">
    <location>
        <begin position="202"/>
        <end position="231"/>
    </location>
</feature>
<name>A0A178FRA0_TRIVO</name>
<proteinExistence type="predicted"/>
<dbReference type="OrthoDB" id="120976at2759"/>
<feature type="region of interest" description="Disordered" evidence="1">
    <location>
        <begin position="1433"/>
        <end position="1504"/>
    </location>
</feature>
<reference evidence="3 4" key="1">
    <citation type="submission" date="2016-05" db="EMBL/GenBank/DDBJ databases">
        <title>Genome sequencing of Trichophyton violaceum CMCC(F)T3l isolated from hair.</title>
        <authorList>
            <person name="Zhan P."/>
            <person name="Tao Y."/>
            <person name="Liu W."/>
        </authorList>
    </citation>
    <scope>NUCLEOTIDE SEQUENCE [LARGE SCALE GENOMIC DNA]</scope>
    <source>
        <strain evidence="4">CMCC(F)T3l</strain>
    </source>
</reference>